<feature type="domain" description="Glycosyltransferase RgtA/B/C/D-like" evidence="9">
    <location>
        <begin position="108"/>
        <end position="257"/>
    </location>
</feature>
<feature type="transmembrane region" description="Helical" evidence="8">
    <location>
        <begin position="32"/>
        <end position="51"/>
    </location>
</feature>
<evidence type="ECO:0000259" key="9">
    <source>
        <dbReference type="Pfam" id="PF13231"/>
    </source>
</evidence>
<dbReference type="PANTHER" id="PTHR33908:SF11">
    <property type="entry name" value="MEMBRANE PROTEIN"/>
    <property type="match status" value="1"/>
</dbReference>
<organism evidence="10 11">
    <name type="scientific">Candidatus Wolfebacteria bacterium GW2011_GWC2_39_22</name>
    <dbReference type="NCBI Taxonomy" id="1619013"/>
    <lineage>
        <taxon>Bacteria</taxon>
        <taxon>Candidatus Wolfeibacteriota</taxon>
    </lineage>
</organism>
<evidence type="ECO:0000256" key="2">
    <source>
        <dbReference type="ARBA" id="ARBA00022475"/>
    </source>
</evidence>
<comment type="caution">
    <text evidence="10">The sequence shown here is derived from an EMBL/GenBank/DDBJ whole genome shotgun (WGS) entry which is preliminary data.</text>
</comment>
<dbReference type="STRING" id="1619013.UT41_C0004G0001"/>
<dbReference type="PANTHER" id="PTHR33908">
    <property type="entry name" value="MANNOSYLTRANSFERASE YKCB-RELATED"/>
    <property type="match status" value="1"/>
</dbReference>
<feature type="transmembrane region" description="Helical" evidence="8">
    <location>
        <begin position="198"/>
        <end position="229"/>
    </location>
</feature>
<feature type="transmembrane region" description="Helical" evidence="8">
    <location>
        <begin position="241"/>
        <end position="261"/>
    </location>
</feature>
<feature type="transmembrane region" description="Helical" evidence="8">
    <location>
        <begin position="339"/>
        <end position="358"/>
    </location>
</feature>
<evidence type="ECO:0000256" key="5">
    <source>
        <dbReference type="ARBA" id="ARBA00022692"/>
    </source>
</evidence>
<sequence>MKNQWKIKNIIKFIEQVYSFKYKNMFKIKDDYWKLLTILTVLVIFGLSLRWSHMDNSPPAWDQGLYLYQSTILHTTLESNGLLAFLKNIFTLDPGRVPLLTVITQPAFYFFGPSLDAAVITLNFAWFIIAWSLIGIARELAGPKMGEKAGFFALILFALYPLSTVLSHNYLVELPLVALVCATTYSLWLMHKTEKKTWSIVSGILIGLGLLTKVTFPAFTLPAFIILFYQKIRRSSVGKTIDLYLPLMLLTIIIAGPYYFYNYKQLLEMTASLSSHNIAKLYGFGNVFDIDTILQYLYTIFIYPAIIIAILFTVTLLISKLIKSRKKIEDTPKNSEARFLTHMLIAWFVLPFFLATFGEIKDPRYIYPGLVPIFIFAGIAISRFFQRKLAIVLILLALSVPISRYLYSNSFLSEKSANKYISIFRMDILSTGMSMEEPADPRNWKTREIVAGIGTNLQAEKAAKTVFFLGGNRYYHLRLFDYEGLLGGFRLKYITLPYYSNPDMSIDEALAFINSNSAAGIIYKSGENWPAFSSRLDLEIISHLINDPKYKAIELGVQQPDGSRFTLFINSPKNYTTINSVSDIAGKWKAGDGFANIESTNSQTRLTTEKGVQEFAKIENGIISVPQWNVSGKLTSDFQYIYWDNGFIWERIASTKTSSNKKLK</sequence>
<feature type="transmembrane region" description="Helical" evidence="8">
    <location>
        <begin position="364"/>
        <end position="382"/>
    </location>
</feature>
<dbReference type="InterPro" id="IPR038731">
    <property type="entry name" value="RgtA/B/C-like"/>
</dbReference>
<gene>
    <name evidence="10" type="ORF">UT41_C0004G0001</name>
</gene>
<keyword evidence="7 8" id="KW-0472">Membrane</keyword>
<evidence type="ECO:0000313" key="11">
    <source>
        <dbReference type="Proteomes" id="UP000034665"/>
    </source>
</evidence>
<evidence type="ECO:0000256" key="3">
    <source>
        <dbReference type="ARBA" id="ARBA00022676"/>
    </source>
</evidence>
<dbReference type="Pfam" id="PF13231">
    <property type="entry name" value="PMT_2"/>
    <property type="match status" value="1"/>
</dbReference>
<evidence type="ECO:0000256" key="6">
    <source>
        <dbReference type="ARBA" id="ARBA00022989"/>
    </source>
</evidence>
<feature type="transmembrane region" description="Helical" evidence="8">
    <location>
        <begin position="389"/>
        <end position="407"/>
    </location>
</feature>
<dbReference type="AlphaFoldDB" id="A0A0G0N784"/>
<keyword evidence="2" id="KW-1003">Cell membrane</keyword>
<evidence type="ECO:0000313" key="10">
    <source>
        <dbReference type="EMBL" id="KKR12034.1"/>
    </source>
</evidence>
<dbReference type="EMBL" id="LBWR01000004">
    <property type="protein sequence ID" value="KKR12034.1"/>
    <property type="molecule type" value="Genomic_DNA"/>
</dbReference>
<dbReference type="GO" id="GO:0005886">
    <property type="term" value="C:plasma membrane"/>
    <property type="evidence" value="ECO:0007669"/>
    <property type="project" value="UniProtKB-SubCell"/>
</dbReference>
<dbReference type="GO" id="GO:0016763">
    <property type="term" value="F:pentosyltransferase activity"/>
    <property type="evidence" value="ECO:0007669"/>
    <property type="project" value="TreeGrafter"/>
</dbReference>
<feature type="transmembrane region" description="Helical" evidence="8">
    <location>
        <begin position="117"/>
        <end position="137"/>
    </location>
</feature>
<keyword evidence="6 8" id="KW-1133">Transmembrane helix</keyword>
<evidence type="ECO:0000256" key="7">
    <source>
        <dbReference type="ARBA" id="ARBA00023136"/>
    </source>
</evidence>
<dbReference type="InterPro" id="IPR050297">
    <property type="entry name" value="LipidA_mod_glycosyltrf_83"/>
</dbReference>
<reference evidence="10 11" key="1">
    <citation type="journal article" date="2015" name="Nature">
        <title>rRNA introns, odd ribosomes, and small enigmatic genomes across a large radiation of phyla.</title>
        <authorList>
            <person name="Brown C.T."/>
            <person name="Hug L.A."/>
            <person name="Thomas B.C."/>
            <person name="Sharon I."/>
            <person name="Castelle C.J."/>
            <person name="Singh A."/>
            <person name="Wilkins M.J."/>
            <person name="Williams K.H."/>
            <person name="Banfield J.F."/>
        </authorList>
    </citation>
    <scope>NUCLEOTIDE SEQUENCE [LARGE SCALE GENOMIC DNA]</scope>
</reference>
<keyword evidence="4 10" id="KW-0808">Transferase</keyword>
<feature type="transmembrane region" description="Helical" evidence="8">
    <location>
        <begin position="149"/>
        <end position="170"/>
    </location>
</feature>
<evidence type="ECO:0000256" key="1">
    <source>
        <dbReference type="ARBA" id="ARBA00004651"/>
    </source>
</evidence>
<evidence type="ECO:0000256" key="8">
    <source>
        <dbReference type="SAM" id="Phobius"/>
    </source>
</evidence>
<evidence type="ECO:0000256" key="4">
    <source>
        <dbReference type="ARBA" id="ARBA00022679"/>
    </source>
</evidence>
<keyword evidence="5 8" id="KW-0812">Transmembrane</keyword>
<dbReference type="GO" id="GO:0009103">
    <property type="term" value="P:lipopolysaccharide biosynthetic process"/>
    <property type="evidence" value="ECO:0007669"/>
    <property type="project" value="UniProtKB-ARBA"/>
</dbReference>
<comment type="subcellular location">
    <subcellularLocation>
        <location evidence="1">Cell membrane</location>
        <topology evidence="1">Multi-pass membrane protein</topology>
    </subcellularLocation>
</comment>
<accession>A0A0G0N784</accession>
<protein>
    <submittedName>
        <fullName evidence="10">4-amino-4-deoxy-L-arabinose transferase and related glycosyltransferases of PMT family-like protein</fullName>
    </submittedName>
</protein>
<proteinExistence type="predicted"/>
<keyword evidence="3" id="KW-0328">Glycosyltransferase</keyword>
<feature type="transmembrane region" description="Helical" evidence="8">
    <location>
        <begin position="296"/>
        <end position="318"/>
    </location>
</feature>
<name>A0A0G0N784_9BACT</name>
<dbReference type="Proteomes" id="UP000034665">
    <property type="component" value="Unassembled WGS sequence"/>
</dbReference>